<dbReference type="CDD" id="cd04301">
    <property type="entry name" value="NAT_SF"/>
    <property type="match status" value="1"/>
</dbReference>
<dbReference type="PANTHER" id="PTHR43792:SF1">
    <property type="entry name" value="N-ACETYLTRANSFERASE DOMAIN-CONTAINING PROTEIN"/>
    <property type="match status" value="1"/>
</dbReference>
<dbReference type="InterPro" id="IPR000182">
    <property type="entry name" value="GNAT_dom"/>
</dbReference>
<dbReference type="PROSITE" id="PS51186">
    <property type="entry name" value="GNAT"/>
    <property type="match status" value="1"/>
</dbReference>
<protein>
    <submittedName>
        <fullName evidence="2">GNAT family N-acetyltransferase</fullName>
    </submittedName>
</protein>
<dbReference type="EMBL" id="JAJEWP010000002">
    <property type="protein sequence ID" value="MCC2616503.1"/>
    <property type="molecule type" value="Genomic_DNA"/>
</dbReference>
<keyword evidence="3" id="KW-1185">Reference proteome</keyword>
<dbReference type="RefSeq" id="WP_229159898.1">
    <property type="nucleotide sequence ID" value="NZ_JAJEWP010000002.1"/>
</dbReference>
<dbReference type="InterPro" id="IPR016181">
    <property type="entry name" value="Acyl_CoA_acyltransferase"/>
</dbReference>
<dbReference type="InterPro" id="IPR051531">
    <property type="entry name" value="N-acetyltransferase"/>
</dbReference>
<accession>A0ABS8G7V0</accession>
<evidence type="ECO:0000313" key="3">
    <source>
        <dbReference type="Proteomes" id="UP001520878"/>
    </source>
</evidence>
<gene>
    <name evidence="2" type="ORF">LJ739_09650</name>
</gene>
<evidence type="ECO:0000313" key="2">
    <source>
        <dbReference type="EMBL" id="MCC2616503.1"/>
    </source>
</evidence>
<organism evidence="2 3">
    <name type="scientific">Fluctibacter halophilus</name>
    <dbReference type="NCBI Taxonomy" id="226011"/>
    <lineage>
        <taxon>Bacteria</taxon>
        <taxon>Pseudomonadati</taxon>
        <taxon>Pseudomonadota</taxon>
        <taxon>Gammaproteobacteria</taxon>
        <taxon>Alteromonadales</taxon>
        <taxon>Alteromonadaceae</taxon>
        <taxon>Fluctibacter</taxon>
    </lineage>
</organism>
<reference evidence="2 3" key="1">
    <citation type="submission" date="2021-10" db="EMBL/GenBank/DDBJ databases">
        <title>Draft genome of Aestuariibacter halophilus JC2043.</title>
        <authorList>
            <person name="Emsley S.A."/>
            <person name="Pfannmuller K.M."/>
            <person name="Ushijima B."/>
            <person name="Saw J.H."/>
            <person name="Videau P."/>
        </authorList>
    </citation>
    <scope>NUCLEOTIDE SEQUENCE [LARGE SCALE GENOMIC DNA]</scope>
    <source>
        <strain evidence="2 3">JC2043</strain>
    </source>
</reference>
<dbReference type="Gene3D" id="3.40.630.30">
    <property type="match status" value="1"/>
</dbReference>
<name>A0ABS8G7V0_9ALTE</name>
<evidence type="ECO:0000259" key="1">
    <source>
        <dbReference type="PROSITE" id="PS51186"/>
    </source>
</evidence>
<dbReference type="Pfam" id="PF13302">
    <property type="entry name" value="Acetyltransf_3"/>
    <property type="match status" value="1"/>
</dbReference>
<comment type="caution">
    <text evidence="2">The sequence shown here is derived from an EMBL/GenBank/DDBJ whole genome shotgun (WGS) entry which is preliminary data.</text>
</comment>
<dbReference type="Proteomes" id="UP001520878">
    <property type="component" value="Unassembled WGS sequence"/>
</dbReference>
<dbReference type="PANTHER" id="PTHR43792">
    <property type="entry name" value="GNAT FAMILY, PUTATIVE (AFU_ORTHOLOGUE AFUA_3G00765)-RELATED-RELATED"/>
    <property type="match status" value="1"/>
</dbReference>
<proteinExistence type="predicted"/>
<feature type="domain" description="N-acetyltransferase" evidence="1">
    <location>
        <begin position="14"/>
        <end position="173"/>
    </location>
</feature>
<sequence length="174" mass="19337">MIPLNMPVLETPRLILRPFTEDDAPALHEVNRLPEVMRFIAPVEQSVDDTLAYLKQGPLADYAKYGYGRHALIDKASGTLIGFCGLKYLPDLDDVDIGYRMLPEYWGQGLATEASEVLMDYARNTLGLTRVIALALPDNHGSIAVMKKLGLVYEGTVEYLNDICALYAWNASDD</sequence>
<dbReference type="SUPFAM" id="SSF55729">
    <property type="entry name" value="Acyl-CoA N-acyltransferases (Nat)"/>
    <property type="match status" value="1"/>
</dbReference>